<dbReference type="InterPro" id="IPR027417">
    <property type="entry name" value="P-loop_NTPase"/>
</dbReference>
<evidence type="ECO:0008006" key="3">
    <source>
        <dbReference type="Google" id="ProtNLM"/>
    </source>
</evidence>
<dbReference type="SUPFAM" id="SSF52540">
    <property type="entry name" value="P-loop containing nucleoside triphosphate hydrolases"/>
    <property type="match status" value="1"/>
</dbReference>
<evidence type="ECO:0000313" key="1">
    <source>
        <dbReference type="EMBL" id="ROO24063.1"/>
    </source>
</evidence>
<dbReference type="AlphaFoldDB" id="A0A423PEW9"/>
<dbReference type="EMBL" id="AYKH01000044">
    <property type="protein sequence ID" value="ROO24063.1"/>
    <property type="molecule type" value="Genomic_DNA"/>
</dbReference>
<reference evidence="1 2" key="1">
    <citation type="submission" date="2013-10" db="EMBL/GenBank/DDBJ databases">
        <title>Salinisphaera orenii MK-B5 Genome Sequencing.</title>
        <authorList>
            <person name="Lai Q."/>
            <person name="Li C."/>
            <person name="Shao Z."/>
        </authorList>
    </citation>
    <scope>NUCLEOTIDE SEQUENCE [LARGE SCALE GENOMIC DNA]</scope>
    <source>
        <strain evidence="1 2">MK-B5</strain>
    </source>
</reference>
<dbReference type="Gene3D" id="3.40.50.300">
    <property type="entry name" value="P-loop containing nucleotide triphosphate hydrolases"/>
    <property type="match status" value="1"/>
</dbReference>
<gene>
    <name evidence="1" type="ORF">SAOR_16145</name>
</gene>
<dbReference type="Proteomes" id="UP000283993">
    <property type="component" value="Unassembled WGS sequence"/>
</dbReference>
<comment type="caution">
    <text evidence="1">The sequence shown here is derived from an EMBL/GenBank/DDBJ whole genome shotgun (WGS) entry which is preliminary data.</text>
</comment>
<proteinExistence type="predicted"/>
<accession>A0A423PEW9</accession>
<name>A0A423PEW9_9GAMM</name>
<sequence length="285" mass="32462">MFVVGCSRSGTTLVQSLLATSDRLLALPETNRLYAVADDLDRRRFGHVGGVRRVLRDRLRGLYNRAGLTRKFDWSKNVDKLPQALGDEVRRRALGRERSIARIYTQFGEMLDAVAGDRRWVEKSPQNIFVLDLIERHFAQPQFVHIVRSPLDNIASLVDAARKYSTFGERFGGANGLVKAVRYYNRALSCSVARRGADGHLILRYEALAADVDRHLRRLEAFLGLPADSLHPVYDTTDIVKDHEVWKRNSRAIRPASSKAHEVFTAEQIAYVERHALDPDRWFPV</sequence>
<keyword evidence="2" id="KW-1185">Reference proteome</keyword>
<dbReference type="Pfam" id="PF13469">
    <property type="entry name" value="Sulfotransfer_3"/>
    <property type="match status" value="1"/>
</dbReference>
<organism evidence="1 2">
    <name type="scientific">Salinisphaera orenii MK-B5</name>
    <dbReference type="NCBI Taxonomy" id="856730"/>
    <lineage>
        <taxon>Bacteria</taxon>
        <taxon>Pseudomonadati</taxon>
        <taxon>Pseudomonadota</taxon>
        <taxon>Gammaproteobacteria</taxon>
        <taxon>Salinisphaerales</taxon>
        <taxon>Salinisphaeraceae</taxon>
        <taxon>Salinisphaera</taxon>
    </lineage>
</organism>
<evidence type="ECO:0000313" key="2">
    <source>
        <dbReference type="Proteomes" id="UP000283993"/>
    </source>
</evidence>
<protein>
    <recommendedName>
        <fullName evidence="3">Sulfotransferase</fullName>
    </recommendedName>
</protein>